<accession>A0A3E3HZG3</accession>
<dbReference type="GO" id="GO:0005829">
    <property type="term" value="C:cytosol"/>
    <property type="evidence" value="ECO:0007669"/>
    <property type="project" value="TreeGrafter"/>
</dbReference>
<dbReference type="PIRSF" id="PIRSF000538">
    <property type="entry name" value="GlpK"/>
    <property type="match status" value="1"/>
</dbReference>
<dbReference type="InterPro" id="IPR000577">
    <property type="entry name" value="Carb_kinase_FGGY"/>
</dbReference>
<evidence type="ECO:0000256" key="3">
    <source>
        <dbReference type="ARBA" id="ARBA00022777"/>
    </source>
</evidence>
<evidence type="ECO:0000313" key="5">
    <source>
        <dbReference type="EMBL" id="RGE57224.1"/>
    </source>
</evidence>
<dbReference type="GO" id="GO:0006071">
    <property type="term" value="P:glycerol metabolic process"/>
    <property type="evidence" value="ECO:0007669"/>
    <property type="project" value="TreeGrafter"/>
</dbReference>
<dbReference type="AlphaFoldDB" id="A0A3E3HZG3"/>
<keyword evidence="3" id="KW-0418">Kinase</keyword>
<dbReference type="Pfam" id="PF00370">
    <property type="entry name" value="FGGY_N"/>
    <property type="match status" value="1"/>
</dbReference>
<name>A0A3E3HZG3_9FIRM</name>
<evidence type="ECO:0000259" key="4">
    <source>
        <dbReference type="Pfam" id="PF00370"/>
    </source>
</evidence>
<dbReference type="InterPro" id="IPR043129">
    <property type="entry name" value="ATPase_NBD"/>
</dbReference>
<organism evidence="5 6">
    <name type="scientific">Eisenbergiella massiliensis</name>
    <dbReference type="NCBI Taxonomy" id="1720294"/>
    <lineage>
        <taxon>Bacteria</taxon>
        <taxon>Bacillati</taxon>
        <taxon>Bacillota</taxon>
        <taxon>Clostridia</taxon>
        <taxon>Lachnospirales</taxon>
        <taxon>Lachnospiraceae</taxon>
        <taxon>Eisenbergiella</taxon>
    </lineage>
</organism>
<comment type="similarity">
    <text evidence="1">Belongs to the FGGY kinase family.</text>
</comment>
<feature type="domain" description="Carbohydrate kinase FGGY N-terminal" evidence="4">
    <location>
        <begin position="3"/>
        <end position="212"/>
    </location>
</feature>
<sequence length="435" mass="48766">MKALGIDIGTTSICVVVYEGENGTLPFIARRKNEFISENFEQDPDAIADKVMEMLSEAEKCGFGGNALSAIGISSQMHGILYVNKEGEAVSPFYTWKDEKGKLLNAEGKSYEAVLQEKTGLLMFSGYGTVTHYFLEQKGQIPQDAYRMINIGDYIAMRLTGRKSPLLDESIAASFGGYIIESENFAWEKLKKAGIETEFYPEISRSGEPFGFYKGIPAGCALGDNQASFYCIMDKPEEQININVGTGSQVVIFDERCIYNEKIDVRPFFKKGKLYVGASVNGGKTYERLASFFEETVYEFTGMKINAFEKMNIIGSQNTRSTLVINPCLYGSRGRMDEYGKIENLTPENFHPSDFIRAYVRGMAEELYQLYMDFPEEIREGRREIVASGNGIRKNRLMAEAVAERFHMKLHFIDIEEEAAAGAAKAALDRYAKLT</sequence>
<dbReference type="PANTHER" id="PTHR10196">
    <property type="entry name" value="SUGAR KINASE"/>
    <property type="match status" value="1"/>
</dbReference>
<dbReference type="PANTHER" id="PTHR10196:SF67">
    <property type="entry name" value="SEDOHEPTULOKINASE"/>
    <property type="match status" value="1"/>
</dbReference>
<gene>
    <name evidence="5" type="ORF">DXC51_20580</name>
</gene>
<keyword evidence="2" id="KW-0808">Transferase</keyword>
<evidence type="ECO:0000256" key="2">
    <source>
        <dbReference type="ARBA" id="ARBA00022679"/>
    </source>
</evidence>
<protein>
    <recommendedName>
        <fullName evidence="4">Carbohydrate kinase FGGY N-terminal domain-containing protein</fullName>
    </recommendedName>
</protein>
<dbReference type="SUPFAM" id="SSF53067">
    <property type="entry name" value="Actin-like ATPase domain"/>
    <property type="match status" value="2"/>
</dbReference>
<dbReference type="RefSeq" id="WP_117545295.1">
    <property type="nucleotide sequence ID" value="NZ_QVLV01000017.1"/>
</dbReference>
<dbReference type="EMBL" id="QVLV01000017">
    <property type="protein sequence ID" value="RGE57224.1"/>
    <property type="molecule type" value="Genomic_DNA"/>
</dbReference>
<dbReference type="CDD" id="cd07777">
    <property type="entry name" value="ASKHA_NBD_FGGY_SHK"/>
    <property type="match status" value="1"/>
</dbReference>
<dbReference type="GeneID" id="97989197"/>
<evidence type="ECO:0000313" key="6">
    <source>
        <dbReference type="Proteomes" id="UP000260812"/>
    </source>
</evidence>
<dbReference type="Proteomes" id="UP000260812">
    <property type="component" value="Unassembled WGS sequence"/>
</dbReference>
<dbReference type="InterPro" id="IPR018484">
    <property type="entry name" value="FGGY_N"/>
</dbReference>
<dbReference type="GO" id="GO:0050277">
    <property type="term" value="F:sedoheptulokinase activity"/>
    <property type="evidence" value="ECO:0007669"/>
    <property type="project" value="TreeGrafter"/>
</dbReference>
<dbReference type="Gene3D" id="3.30.420.40">
    <property type="match status" value="2"/>
</dbReference>
<evidence type="ECO:0000256" key="1">
    <source>
        <dbReference type="ARBA" id="ARBA00009156"/>
    </source>
</evidence>
<proteinExistence type="inferred from homology"/>
<keyword evidence="6" id="KW-1185">Reference proteome</keyword>
<reference evidence="5" key="1">
    <citation type="submission" date="2018-08" db="EMBL/GenBank/DDBJ databases">
        <title>A genome reference for cultivated species of the human gut microbiota.</title>
        <authorList>
            <person name="Zou Y."/>
            <person name="Xue W."/>
            <person name="Luo G."/>
        </authorList>
    </citation>
    <scope>NUCLEOTIDE SEQUENCE [LARGE SCALE GENOMIC DNA]</scope>
    <source>
        <strain evidence="5">TF05-5AC</strain>
    </source>
</reference>
<comment type="caution">
    <text evidence="5">The sequence shown here is derived from an EMBL/GenBank/DDBJ whole genome shotgun (WGS) entry which is preliminary data.</text>
</comment>